<reference evidence="1" key="1">
    <citation type="journal article" date="2015" name="Nature">
        <title>Complex archaea that bridge the gap between prokaryotes and eukaryotes.</title>
        <authorList>
            <person name="Spang A."/>
            <person name="Saw J.H."/>
            <person name="Jorgensen S.L."/>
            <person name="Zaremba-Niedzwiedzka K."/>
            <person name="Martijn J."/>
            <person name="Lind A.E."/>
            <person name="van Eijk R."/>
            <person name="Schleper C."/>
            <person name="Guy L."/>
            <person name="Ettema T.J."/>
        </authorList>
    </citation>
    <scope>NUCLEOTIDE SEQUENCE</scope>
</reference>
<comment type="caution">
    <text evidence="1">The sequence shown here is derived from an EMBL/GenBank/DDBJ whole genome shotgun (WGS) entry which is preliminary data.</text>
</comment>
<sequence length="127" mass="13022">MQKAHNLGGDNLRFALFTSSVDLGSVTTQYRTTNEISGTGYSAGGALMSDQTVFSVGSSSVLSGGNFVWTSASFTANGGLLYNDTHADNAAIGTYAFGGDKTVTNGTFTVQLPAATEGAAFVEIDDS</sequence>
<name>A0A0F8W9Y5_9ZZZZ</name>
<organism evidence="1">
    <name type="scientific">marine sediment metagenome</name>
    <dbReference type="NCBI Taxonomy" id="412755"/>
    <lineage>
        <taxon>unclassified sequences</taxon>
        <taxon>metagenomes</taxon>
        <taxon>ecological metagenomes</taxon>
    </lineage>
</organism>
<dbReference type="AlphaFoldDB" id="A0A0F8W9Y5"/>
<protein>
    <submittedName>
        <fullName evidence="1">Uncharacterized protein</fullName>
    </submittedName>
</protein>
<evidence type="ECO:0000313" key="1">
    <source>
        <dbReference type="EMBL" id="KKK53408.1"/>
    </source>
</evidence>
<gene>
    <name evidence="1" type="ORF">LCGC14_3095090</name>
</gene>
<proteinExistence type="predicted"/>
<accession>A0A0F8W9Y5</accession>
<dbReference type="EMBL" id="LAZR01066521">
    <property type="protein sequence ID" value="KKK53408.1"/>
    <property type="molecule type" value="Genomic_DNA"/>
</dbReference>